<evidence type="ECO:0000259" key="2">
    <source>
        <dbReference type="PROSITE" id="PS51677"/>
    </source>
</evidence>
<name>A0A920C507_9BACI</name>
<dbReference type="InterPro" id="IPR011330">
    <property type="entry name" value="Glyco_hydro/deAcase_b/a-brl"/>
</dbReference>
<dbReference type="Gene3D" id="3.20.20.370">
    <property type="entry name" value="Glycoside hydrolase/deacetylase"/>
    <property type="match status" value="1"/>
</dbReference>
<dbReference type="Pfam" id="PF01522">
    <property type="entry name" value="Polysacc_deac_1"/>
    <property type="match status" value="1"/>
</dbReference>
<dbReference type="InterPro" id="IPR002509">
    <property type="entry name" value="NODB_dom"/>
</dbReference>
<dbReference type="GO" id="GO:0005975">
    <property type="term" value="P:carbohydrate metabolic process"/>
    <property type="evidence" value="ECO:0007669"/>
    <property type="project" value="InterPro"/>
</dbReference>
<evidence type="ECO:0000313" key="4">
    <source>
        <dbReference type="Proteomes" id="UP000676917"/>
    </source>
</evidence>
<gene>
    <name evidence="3" type="primary">ylxY</name>
    <name evidence="3" type="ORF">J43TS3_08110</name>
</gene>
<keyword evidence="1" id="KW-1133">Transmembrane helix</keyword>
<dbReference type="GO" id="GO:0016810">
    <property type="term" value="F:hydrolase activity, acting on carbon-nitrogen (but not peptide) bonds"/>
    <property type="evidence" value="ECO:0007669"/>
    <property type="project" value="InterPro"/>
</dbReference>
<proteinExistence type="predicted"/>
<dbReference type="GO" id="GO:0016020">
    <property type="term" value="C:membrane"/>
    <property type="evidence" value="ECO:0007669"/>
    <property type="project" value="TreeGrafter"/>
</dbReference>
<dbReference type="Proteomes" id="UP000676917">
    <property type="component" value="Unassembled WGS sequence"/>
</dbReference>
<dbReference type="InterPro" id="IPR050248">
    <property type="entry name" value="Polysacc_deacetylase_ArnD"/>
</dbReference>
<dbReference type="PANTHER" id="PTHR10587:SF80">
    <property type="entry name" value="CHITOOLIGOSACCHARIDE DEACETYLASE"/>
    <property type="match status" value="1"/>
</dbReference>
<feature type="transmembrane region" description="Helical" evidence="1">
    <location>
        <begin position="7"/>
        <end position="23"/>
    </location>
</feature>
<dbReference type="CDD" id="cd10950">
    <property type="entry name" value="CE4_BsYlxY_like"/>
    <property type="match status" value="1"/>
</dbReference>
<dbReference type="SUPFAM" id="SSF88713">
    <property type="entry name" value="Glycoside hydrolase/deacetylase"/>
    <property type="match status" value="1"/>
</dbReference>
<dbReference type="EMBL" id="BORP01000001">
    <property type="protein sequence ID" value="GIO26200.1"/>
    <property type="molecule type" value="Genomic_DNA"/>
</dbReference>
<accession>A0A920C507</accession>
<reference evidence="3" key="1">
    <citation type="submission" date="2021-03" db="EMBL/GenBank/DDBJ databases">
        <title>Antimicrobial resistance genes in bacteria isolated from Japanese honey, and their potential for conferring macrolide and lincosamide resistance in the American foulbrood pathogen Paenibacillus larvae.</title>
        <authorList>
            <person name="Okamoto M."/>
            <person name="Kumagai M."/>
            <person name="Kanamori H."/>
            <person name="Takamatsu D."/>
        </authorList>
    </citation>
    <scope>NUCLEOTIDE SEQUENCE</scope>
    <source>
        <strain evidence="3">J43TS3</strain>
    </source>
</reference>
<protein>
    <recommendedName>
        <fullName evidence="2">NodB homology domain-containing protein</fullName>
    </recommendedName>
</protein>
<dbReference type="InterPro" id="IPR014228">
    <property type="entry name" value="Spore_polysacc_deacetyl_YlxY"/>
</dbReference>
<evidence type="ECO:0000313" key="3">
    <source>
        <dbReference type="EMBL" id="GIO26200.1"/>
    </source>
</evidence>
<dbReference type="NCBIfam" id="TIGR02873">
    <property type="entry name" value="spore_ylxY"/>
    <property type="match status" value="1"/>
</dbReference>
<evidence type="ECO:0000256" key="1">
    <source>
        <dbReference type="SAM" id="Phobius"/>
    </source>
</evidence>
<comment type="caution">
    <text evidence="3">The sequence shown here is derived from an EMBL/GenBank/DDBJ whole genome shotgun (WGS) entry which is preliminary data.</text>
</comment>
<dbReference type="PANTHER" id="PTHR10587">
    <property type="entry name" value="GLYCOSYL TRANSFERASE-RELATED"/>
    <property type="match status" value="1"/>
</dbReference>
<feature type="domain" description="NodB homology" evidence="2">
    <location>
        <begin position="131"/>
        <end position="307"/>
    </location>
</feature>
<dbReference type="PROSITE" id="PS51677">
    <property type="entry name" value="NODB"/>
    <property type="match status" value="1"/>
</dbReference>
<keyword evidence="1" id="KW-0812">Transmembrane</keyword>
<organism evidence="3 4">
    <name type="scientific">Ornithinibacillus bavariensis</name>
    <dbReference type="NCBI Taxonomy" id="545502"/>
    <lineage>
        <taxon>Bacteria</taxon>
        <taxon>Bacillati</taxon>
        <taxon>Bacillota</taxon>
        <taxon>Bacilli</taxon>
        <taxon>Bacillales</taxon>
        <taxon>Bacillaceae</taxon>
        <taxon>Ornithinibacillus</taxon>
    </lineage>
</organism>
<dbReference type="AlphaFoldDB" id="A0A920C507"/>
<dbReference type="RefSeq" id="WP_212919685.1">
    <property type="nucleotide sequence ID" value="NZ_BORP01000001.1"/>
</dbReference>
<keyword evidence="4" id="KW-1185">Reference proteome</keyword>
<sequence length="317" mass="36544">MHKYRNYIHIIVFIIIVAISFNIEINPFKTNDQAVFSQMTMVNMKEDPLYREIKEKSTGYLDEPEDAYIDRVWKKTPGRNGQKVNVEESYKRMKKNKGFNEELLVFDKVPPKVSLEDLGPAPIYRGHPEKQMVSFLINVSWGTEHIPDILDTLKKHKVKATFFIEGTWAKQNVEYVKMIQEQGHTIGNHAYNHPDMAKLNREQIYNQIKDTNDVLYAITGETPKWFAPPSGSFSETVIRVADELKMETILWTVDTIDWKNPTVNVMLNRVMEKIHPGATVLMHPTPSVARGLPSLIAQIKEKGYQIGTIDKLLSESR</sequence>
<keyword evidence="1" id="KW-0472">Membrane</keyword>